<dbReference type="Gene3D" id="3.30.450.40">
    <property type="match status" value="1"/>
</dbReference>
<dbReference type="EMBL" id="JBHSWV010000081">
    <property type="protein sequence ID" value="MFC6764421.1"/>
    <property type="molecule type" value="Genomic_DNA"/>
</dbReference>
<sequence>MEPEVGERRRVQTADNLLNIIGIIDENDGAGVSEIADEVGLAKSTVHEYLYTLVDRKYLVNQNGEYQLGLKFYTHGISAKDQYDFLPTAEPYLEKLADETGGGVAVVVEEHGISVIVQTARGEHAVETHANTRNGHRQHLHCHAAGKVILAHMDEEDIYQIIERYGLPEKTANTITDPQELFEELADIREQGYAVNDEETDRKVKAIAAPIFSQNDDIVGALAIDGPAGWMDRKDFEANFPDHLTSAVDEIMLRYDWNKPSE</sequence>
<keyword evidence="2" id="KW-0238">DNA-binding</keyword>
<dbReference type="InterPro" id="IPR014757">
    <property type="entry name" value="Tscrpt_reg_IclR_C"/>
</dbReference>
<proteinExistence type="predicted"/>
<feature type="domain" description="HTH iclR-type" evidence="4">
    <location>
        <begin position="11"/>
        <end position="70"/>
    </location>
</feature>
<dbReference type="GO" id="GO:0003677">
    <property type="term" value="F:DNA binding"/>
    <property type="evidence" value="ECO:0007669"/>
    <property type="project" value="UniProtKB-KW"/>
</dbReference>
<dbReference type="AlphaFoldDB" id="A0ABD5SL73"/>
<keyword evidence="7" id="KW-1185">Reference proteome</keyword>
<dbReference type="SUPFAM" id="SSF55781">
    <property type="entry name" value="GAF domain-like"/>
    <property type="match status" value="1"/>
</dbReference>
<evidence type="ECO:0000313" key="6">
    <source>
        <dbReference type="EMBL" id="MFC6764421.1"/>
    </source>
</evidence>
<reference evidence="6 7" key="1">
    <citation type="journal article" date="2019" name="Int. J. Syst. Evol. Microbiol.">
        <title>The Global Catalogue of Microorganisms (GCM) 10K type strain sequencing project: providing services to taxonomists for standard genome sequencing and annotation.</title>
        <authorList>
            <consortium name="The Broad Institute Genomics Platform"/>
            <consortium name="The Broad Institute Genome Sequencing Center for Infectious Disease"/>
            <person name="Wu L."/>
            <person name="Ma J."/>
        </authorList>
    </citation>
    <scope>NUCLEOTIDE SEQUENCE [LARGE SCALE GENOMIC DNA]</scope>
    <source>
        <strain evidence="6 7">LMG 29247</strain>
    </source>
</reference>
<dbReference type="RefSeq" id="WP_273737489.1">
    <property type="nucleotide sequence ID" value="NZ_JAQIVI010000081.1"/>
</dbReference>
<dbReference type="InterPro" id="IPR050707">
    <property type="entry name" value="HTH_MetabolicPath_Reg"/>
</dbReference>
<gene>
    <name evidence="6" type="ORF">ACFQE6_05050</name>
</gene>
<dbReference type="Pfam" id="PF09339">
    <property type="entry name" value="HTH_IclR"/>
    <property type="match status" value="1"/>
</dbReference>
<dbReference type="PROSITE" id="PS51078">
    <property type="entry name" value="ICLR_ED"/>
    <property type="match status" value="1"/>
</dbReference>
<dbReference type="SUPFAM" id="SSF46785">
    <property type="entry name" value="Winged helix' DNA-binding domain"/>
    <property type="match status" value="1"/>
</dbReference>
<dbReference type="GO" id="GO:0006355">
    <property type="term" value="P:regulation of DNA-templated transcription"/>
    <property type="evidence" value="ECO:0007669"/>
    <property type="project" value="UniProtKB-ARBA"/>
</dbReference>
<dbReference type="PROSITE" id="PS51077">
    <property type="entry name" value="HTH_ICLR"/>
    <property type="match status" value="1"/>
</dbReference>
<dbReference type="PANTHER" id="PTHR30136">
    <property type="entry name" value="HELIX-TURN-HELIX TRANSCRIPTIONAL REGULATOR, ICLR FAMILY"/>
    <property type="match status" value="1"/>
</dbReference>
<name>A0ABD5SL73_9EURY</name>
<keyword evidence="3" id="KW-0804">Transcription</keyword>
<dbReference type="InterPro" id="IPR036390">
    <property type="entry name" value="WH_DNA-bd_sf"/>
</dbReference>
<evidence type="ECO:0000256" key="3">
    <source>
        <dbReference type="ARBA" id="ARBA00023163"/>
    </source>
</evidence>
<dbReference type="InterPro" id="IPR036388">
    <property type="entry name" value="WH-like_DNA-bd_sf"/>
</dbReference>
<evidence type="ECO:0000313" key="7">
    <source>
        <dbReference type="Proteomes" id="UP001596383"/>
    </source>
</evidence>
<evidence type="ECO:0000256" key="1">
    <source>
        <dbReference type="ARBA" id="ARBA00023015"/>
    </source>
</evidence>
<feature type="domain" description="IclR-ED" evidence="5">
    <location>
        <begin position="71"/>
        <end position="257"/>
    </location>
</feature>
<dbReference type="Proteomes" id="UP001596383">
    <property type="component" value="Unassembled WGS sequence"/>
</dbReference>
<organism evidence="6 7">
    <name type="scientific">Natrinema soli</name>
    <dbReference type="NCBI Taxonomy" id="1930624"/>
    <lineage>
        <taxon>Archaea</taxon>
        <taxon>Methanobacteriati</taxon>
        <taxon>Methanobacteriota</taxon>
        <taxon>Stenosarchaea group</taxon>
        <taxon>Halobacteria</taxon>
        <taxon>Halobacteriales</taxon>
        <taxon>Natrialbaceae</taxon>
        <taxon>Natrinema</taxon>
    </lineage>
</organism>
<dbReference type="Gene3D" id="1.10.10.10">
    <property type="entry name" value="Winged helix-like DNA-binding domain superfamily/Winged helix DNA-binding domain"/>
    <property type="match status" value="1"/>
</dbReference>
<dbReference type="SMART" id="SM00346">
    <property type="entry name" value="HTH_ICLR"/>
    <property type="match status" value="1"/>
</dbReference>
<accession>A0ABD5SL73</accession>
<evidence type="ECO:0000259" key="4">
    <source>
        <dbReference type="PROSITE" id="PS51077"/>
    </source>
</evidence>
<protein>
    <submittedName>
        <fullName evidence="6">IclR family transcriptional regulator</fullName>
    </submittedName>
</protein>
<dbReference type="PANTHER" id="PTHR30136:SF35">
    <property type="entry name" value="HTH-TYPE TRANSCRIPTIONAL REGULATOR RV1719"/>
    <property type="match status" value="1"/>
</dbReference>
<evidence type="ECO:0000259" key="5">
    <source>
        <dbReference type="PROSITE" id="PS51078"/>
    </source>
</evidence>
<dbReference type="Pfam" id="PF01614">
    <property type="entry name" value="IclR_C"/>
    <property type="match status" value="1"/>
</dbReference>
<comment type="caution">
    <text evidence="6">The sequence shown here is derived from an EMBL/GenBank/DDBJ whole genome shotgun (WGS) entry which is preliminary data.</text>
</comment>
<evidence type="ECO:0000256" key="2">
    <source>
        <dbReference type="ARBA" id="ARBA00023125"/>
    </source>
</evidence>
<keyword evidence="1" id="KW-0805">Transcription regulation</keyword>
<dbReference type="InterPro" id="IPR005471">
    <property type="entry name" value="Tscrpt_reg_IclR_N"/>
</dbReference>
<dbReference type="InterPro" id="IPR029016">
    <property type="entry name" value="GAF-like_dom_sf"/>
</dbReference>